<keyword evidence="5" id="KW-0804">Transcription</keyword>
<dbReference type="Pfam" id="PF04542">
    <property type="entry name" value="Sigma70_r2"/>
    <property type="match status" value="1"/>
</dbReference>
<dbReference type="InterPro" id="IPR036388">
    <property type="entry name" value="WH-like_DNA-bd_sf"/>
</dbReference>
<proteinExistence type="inferred from homology"/>
<evidence type="ECO:0000256" key="1">
    <source>
        <dbReference type="ARBA" id="ARBA00010641"/>
    </source>
</evidence>
<dbReference type="SUPFAM" id="SSF88946">
    <property type="entry name" value="Sigma2 domain of RNA polymerase sigma factors"/>
    <property type="match status" value="1"/>
</dbReference>
<comment type="caution">
    <text evidence="7">The sequence shown here is derived from an EMBL/GenBank/DDBJ whole genome shotgun (WGS) entry which is preliminary data.</text>
</comment>
<sequence>MEPAEVTALVHRATAGDRAAWDALVAEYDGLVRSVARGCRLGEAQTADAVQMTWLLLVEHLAAIREPERLAGWLRTTARRVCLAMVRGADRERPTDSCDRYPGDLPDRWGGTDEAAPEVSAVRRDHQVLVRRAVATLPPRHRQLLDLLVASPPVSYEQISAGLGMPVGSIGPTRARVLARLRTTLESAGLHDLALQ</sequence>
<dbReference type="EMBL" id="JBFNXQ010000002">
    <property type="protein sequence ID" value="MEX5716944.1"/>
    <property type="molecule type" value="Genomic_DNA"/>
</dbReference>
<evidence type="ECO:0000259" key="6">
    <source>
        <dbReference type="Pfam" id="PF04542"/>
    </source>
</evidence>
<dbReference type="Gene3D" id="1.10.1740.10">
    <property type="match status" value="1"/>
</dbReference>
<keyword evidence="4" id="KW-0238">DNA-binding</keyword>
<feature type="domain" description="RNA polymerase sigma-70 region 2" evidence="6">
    <location>
        <begin position="24"/>
        <end position="91"/>
    </location>
</feature>
<name>A0ABV3X8T5_9ACTN</name>
<gene>
    <name evidence="7" type="ORF">ABQ292_01010</name>
</gene>
<evidence type="ECO:0000256" key="2">
    <source>
        <dbReference type="ARBA" id="ARBA00023015"/>
    </source>
</evidence>
<protein>
    <submittedName>
        <fullName evidence="7">RNA polymerase sigma factor</fullName>
    </submittedName>
</protein>
<evidence type="ECO:0000256" key="5">
    <source>
        <dbReference type="ARBA" id="ARBA00023163"/>
    </source>
</evidence>
<dbReference type="PANTHER" id="PTHR43133:SF8">
    <property type="entry name" value="RNA POLYMERASE SIGMA FACTOR HI_1459-RELATED"/>
    <property type="match status" value="1"/>
</dbReference>
<accession>A0ABV3X8T5</accession>
<dbReference type="InterPro" id="IPR013325">
    <property type="entry name" value="RNA_pol_sigma_r2"/>
</dbReference>
<evidence type="ECO:0000313" key="7">
    <source>
        <dbReference type="EMBL" id="MEX5716944.1"/>
    </source>
</evidence>
<dbReference type="RefSeq" id="WP_369202324.1">
    <property type="nucleotide sequence ID" value="NZ_JBFNXQ010000002.1"/>
</dbReference>
<dbReference type="Proteomes" id="UP001560045">
    <property type="component" value="Unassembled WGS sequence"/>
</dbReference>
<dbReference type="Gene3D" id="1.10.10.10">
    <property type="entry name" value="Winged helix-like DNA-binding domain superfamily/Winged helix DNA-binding domain"/>
    <property type="match status" value="1"/>
</dbReference>
<dbReference type="InterPro" id="IPR013324">
    <property type="entry name" value="RNA_pol_sigma_r3/r4-like"/>
</dbReference>
<evidence type="ECO:0000313" key="8">
    <source>
        <dbReference type="Proteomes" id="UP001560045"/>
    </source>
</evidence>
<dbReference type="NCBIfam" id="TIGR02937">
    <property type="entry name" value="sigma70-ECF"/>
    <property type="match status" value="1"/>
</dbReference>
<dbReference type="SUPFAM" id="SSF88659">
    <property type="entry name" value="Sigma3 and sigma4 domains of RNA polymerase sigma factors"/>
    <property type="match status" value="1"/>
</dbReference>
<organism evidence="7 8">
    <name type="scientific">Geodermatophilus maliterrae</name>
    <dbReference type="NCBI Taxonomy" id="3162531"/>
    <lineage>
        <taxon>Bacteria</taxon>
        <taxon>Bacillati</taxon>
        <taxon>Actinomycetota</taxon>
        <taxon>Actinomycetes</taxon>
        <taxon>Geodermatophilales</taxon>
        <taxon>Geodermatophilaceae</taxon>
        <taxon>Geodermatophilus</taxon>
    </lineage>
</organism>
<dbReference type="InterPro" id="IPR014284">
    <property type="entry name" value="RNA_pol_sigma-70_dom"/>
</dbReference>
<reference evidence="7 8" key="1">
    <citation type="submission" date="2024-06" db="EMBL/GenBank/DDBJ databases">
        <title>Draft genome sequence of Geodermatophilus badlandi, a novel member of the Geodermatophilaceae isolated from badland sedimentary rocks in the Red desert, Wyoming, USA.</title>
        <authorList>
            <person name="Ben Tekaya S."/>
            <person name="Nouioui I."/>
            <person name="Flores G.M."/>
            <person name="Shaal M.N."/>
            <person name="Bredoire F."/>
            <person name="Basile F."/>
            <person name="Van Diepen L."/>
            <person name="Ward N.L."/>
        </authorList>
    </citation>
    <scope>NUCLEOTIDE SEQUENCE [LARGE SCALE GENOMIC DNA]</scope>
    <source>
        <strain evidence="7 8">WL48A</strain>
    </source>
</reference>
<dbReference type="PANTHER" id="PTHR43133">
    <property type="entry name" value="RNA POLYMERASE ECF-TYPE SIGMA FACTO"/>
    <property type="match status" value="1"/>
</dbReference>
<comment type="similarity">
    <text evidence="1">Belongs to the sigma-70 factor family. ECF subfamily.</text>
</comment>
<evidence type="ECO:0000256" key="4">
    <source>
        <dbReference type="ARBA" id="ARBA00023125"/>
    </source>
</evidence>
<keyword evidence="8" id="KW-1185">Reference proteome</keyword>
<keyword evidence="2" id="KW-0805">Transcription regulation</keyword>
<dbReference type="InterPro" id="IPR039425">
    <property type="entry name" value="RNA_pol_sigma-70-like"/>
</dbReference>
<keyword evidence="3" id="KW-0731">Sigma factor</keyword>
<dbReference type="InterPro" id="IPR007627">
    <property type="entry name" value="RNA_pol_sigma70_r2"/>
</dbReference>
<evidence type="ECO:0000256" key="3">
    <source>
        <dbReference type="ARBA" id="ARBA00023082"/>
    </source>
</evidence>